<dbReference type="EMBL" id="MOMC01000008">
    <property type="protein sequence ID" value="ONH32968.1"/>
    <property type="molecule type" value="Genomic_DNA"/>
</dbReference>
<dbReference type="InterPro" id="IPR013154">
    <property type="entry name" value="ADH-like_N"/>
</dbReference>
<dbReference type="InterPro" id="IPR013149">
    <property type="entry name" value="ADH-like_C"/>
</dbReference>
<dbReference type="Pfam" id="PF00107">
    <property type="entry name" value="ADH_zinc_N"/>
    <property type="match status" value="1"/>
</dbReference>
<feature type="domain" description="Alcohol dehydrogenase-like N-terminal" evidence="4">
    <location>
        <begin position="50"/>
        <end position="181"/>
    </location>
</feature>
<dbReference type="InterPro" id="IPR011032">
    <property type="entry name" value="GroES-like_sf"/>
</dbReference>
<dbReference type="OrthoDB" id="241504at2"/>
<evidence type="ECO:0000259" key="3">
    <source>
        <dbReference type="Pfam" id="PF00107"/>
    </source>
</evidence>
<dbReference type="Proteomes" id="UP000188929">
    <property type="component" value="Unassembled WGS sequence"/>
</dbReference>
<organism evidence="5 6">
    <name type="scientific">Pseudofrankia asymbiotica</name>
    <dbReference type="NCBI Taxonomy" id="1834516"/>
    <lineage>
        <taxon>Bacteria</taxon>
        <taxon>Bacillati</taxon>
        <taxon>Actinomycetota</taxon>
        <taxon>Actinomycetes</taxon>
        <taxon>Frankiales</taxon>
        <taxon>Frankiaceae</taxon>
        <taxon>Pseudofrankia</taxon>
    </lineage>
</organism>
<evidence type="ECO:0000256" key="2">
    <source>
        <dbReference type="ARBA" id="ARBA00023002"/>
    </source>
</evidence>
<feature type="domain" description="Alcohol dehydrogenase-like C-terminal" evidence="3">
    <location>
        <begin position="220"/>
        <end position="346"/>
    </location>
</feature>
<dbReference type="PANTHER" id="PTHR43401:SF2">
    <property type="entry name" value="L-THREONINE 3-DEHYDROGENASE"/>
    <property type="match status" value="1"/>
</dbReference>
<dbReference type="AlphaFoldDB" id="A0A1V2IIG3"/>
<sequence>MSRGLELYRSMPRYAAARVLSSRVPSLAGAAATSAAPLRLVDKGDPALPGAGWVTVRPSLSGICGSDLATVTGQSSFYFSPLVSMPFTPGHEVVGTLQSDAALPDGTVYKAGSRVVIDPVLGCAARGLEPCAHCAAGLTSRCDRVTVGHLAPGLQTGYCKDTGGGWARALVAHHSQLHPVPGDLSDERAVLVEPLATAVHTAGRARVAPGDRVLVIGSGAVGLFTLLALRAYTAAAHITVVAKHRRQVELARRFGADEVLSPSDALGGVRRATRALRAEPELGGPFLLGGVDIAVDCAGSSSSLSTALRVTRAGGRVVLSGVPSGSVDLTPLWYRELELVGTYASSGRTGRPADGATGAGPELDAAGAGAAAGVDGAAGARSDFARAFELAASAPLDGVVSAVYPLARWREALDHALSAGRLGAVKVAFDPTMQA</sequence>
<evidence type="ECO:0000259" key="4">
    <source>
        <dbReference type="Pfam" id="PF08240"/>
    </source>
</evidence>
<dbReference type="STRING" id="1834516.BL253_03875"/>
<reference evidence="6" key="1">
    <citation type="submission" date="2016-10" db="EMBL/GenBank/DDBJ databases">
        <title>Frankia sp. NRRL B-16386 Genome sequencing.</title>
        <authorList>
            <person name="Ghodhbane-Gtari F."/>
            <person name="Swanson E."/>
            <person name="Gueddou A."/>
            <person name="Hezbri K."/>
            <person name="Ktari K."/>
            <person name="Nouioui I."/>
            <person name="Morris K."/>
            <person name="Simpson S."/>
            <person name="Abebe-Akele F."/>
            <person name="Thomas K."/>
            <person name="Gtari M."/>
            <person name="Tisa L.S."/>
        </authorList>
    </citation>
    <scope>NUCLEOTIDE SEQUENCE [LARGE SCALE GENOMIC DNA]</scope>
    <source>
        <strain evidence="6">NRRL B-16386</strain>
    </source>
</reference>
<evidence type="ECO:0000313" key="6">
    <source>
        <dbReference type="Proteomes" id="UP000188929"/>
    </source>
</evidence>
<evidence type="ECO:0000256" key="1">
    <source>
        <dbReference type="ARBA" id="ARBA00001947"/>
    </source>
</evidence>
<dbReference type="Gene3D" id="3.40.50.720">
    <property type="entry name" value="NAD(P)-binding Rossmann-like Domain"/>
    <property type="match status" value="1"/>
</dbReference>
<evidence type="ECO:0000313" key="5">
    <source>
        <dbReference type="EMBL" id="ONH32968.1"/>
    </source>
</evidence>
<dbReference type="PANTHER" id="PTHR43401">
    <property type="entry name" value="L-THREONINE 3-DEHYDROGENASE"/>
    <property type="match status" value="1"/>
</dbReference>
<dbReference type="GO" id="GO:0016491">
    <property type="term" value="F:oxidoreductase activity"/>
    <property type="evidence" value="ECO:0007669"/>
    <property type="project" value="UniProtKB-KW"/>
</dbReference>
<dbReference type="SUPFAM" id="SSF50129">
    <property type="entry name" value="GroES-like"/>
    <property type="match status" value="1"/>
</dbReference>
<protein>
    <submittedName>
        <fullName evidence="5">Zinc-binding alcohol dehydrogenase</fullName>
    </submittedName>
</protein>
<gene>
    <name evidence="5" type="ORF">BL253_03875</name>
</gene>
<dbReference type="Gene3D" id="3.90.180.10">
    <property type="entry name" value="Medium-chain alcohol dehydrogenases, catalytic domain"/>
    <property type="match status" value="1"/>
</dbReference>
<keyword evidence="2" id="KW-0560">Oxidoreductase</keyword>
<dbReference type="RefSeq" id="WP_076813779.1">
    <property type="nucleotide sequence ID" value="NZ_MOMC01000008.1"/>
</dbReference>
<keyword evidence="6" id="KW-1185">Reference proteome</keyword>
<name>A0A1V2IIG3_9ACTN</name>
<dbReference type="Pfam" id="PF08240">
    <property type="entry name" value="ADH_N"/>
    <property type="match status" value="1"/>
</dbReference>
<proteinExistence type="predicted"/>
<dbReference type="SUPFAM" id="SSF51735">
    <property type="entry name" value="NAD(P)-binding Rossmann-fold domains"/>
    <property type="match status" value="1"/>
</dbReference>
<comment type="caution">
    <text evidence="5">The sequence shown here is derived from an EMBL/GenBank/DDBJ whole genome shotgun (WGS) entry which is preliminary data.</text>
</comment>
<comment type="cofactor">
    <cofactor evidence="1">
        <name>Zn(2+)</name>
        <dbReference type="ChEBI" id="CHEBI:29105"/>
    </cofactor>
</comment>
<dbReference type="InterPro" id="IPR036291">
    <property type="entry name" value="NAD(P)-bd_dom_sf"/>
</dbReference>
<accession>A0A1V2IIG3</accession>
<dbReference type="InterPro" id="IPR050129">
    <property type="entry name" value="Zn_alcohol_dh"/>
</dbReference>